<gene>
    <name evidence="10" type="primary">ompR_2</name>
    <name evidence="10" type="ORF">JGUZn3_16200</name>
</gene>
<evidence type="ECO:0000256" key="1">
    <source>
        <dbReference type="ARBA" id="ARBA00022553"/>
    </source>
</evidence>
<evidence type="ECO:0000256" key="7">
    <source>
        <dbReference type="PROSITE-ProRule" id="PRU01091"/>
    </source>
</evidence>
<dbReference type="SMART" id="SM00862">
    <property type="entry name" value="Trans_reg_C"/>
    <property type="match status" value="1"/>
</dbReference>
<dbReference type="InterPro" id="IPR016032">
    <property type="entry name" value="Sig_transdc_resp-reg_C-effctor"/>
</dbReference>
<dbReference type="Gene3D" id="3.40.50.2300">
    <property type="match status" value="1"/>
</dbReference>
<evidence type="ECO:0000256" key="2">
    <source>
        <dbReference type="ARBA" id="ARBA00023012"/>
    </source>
</evidence>
<evidence type="ECO:0000256" key="5">
    <source>
        <dbReference type="ARBA" id="ARBA00023163"/>
    </source>
</evidence>
<evidence type="ECO:0000313" key="11">
    <source>
        <dbReference type="Proteomes" id="UP000516349"/>
    </source>
</evidence>
<evidence type="ECO:0000256" key="3">
    <source>
        <dbReference type="ARBA" id="ARBA00023015"/>
    </source>
</evidence>
<dbReference type="InterPro" id="IPR036388">
    <property type="entry name" value="WH-like_DNA-bd_sf"/>
</dbReference>
<keyword evidence="11" id="KW-1185">Reference proteome</keyword>
<dbReference type="AlphaFoldDB" id="A0A7H1NST2"/>
<dbReference type="InterPro" id="IPR039420">
    <property type="entry name" value="WalR-like"/>
</dbReference>
<dbReference type="Pfam" id="PF00072">
    <property type="entry name" value="Response_reg"/>
    <property type="match status" value="1"/>
</dbReference>
<dbReference type="GO" id="GO:0005829">
    <property type="term" value="C:cytosol"/>
    <property type="evidence" value="ECO:0007669"/>
    <property type="project" value="TreeGrafter"/>
</dbReference>
<keyword evidence="3" id="KW-0805">Transcription regulation</keyword>
<keyword evidence="5" id="KW-0804">Transcription</keyword>
<evidence type="ECO:0000256" key="6">
    <source>
        <dbReference type="PROSITE-ProRule" id="PRU00169"/>
    </source>
</evidence>
<dbReference type="PROSITE" id="PS51755">
    <property type="entry name" value="OMPR_PHOB"/>
    <property type="match status" value="1"/>
</dbReference>
<dbReference type="GO" id="GO:0032993">
    <property type="term" value="C:protein-DNA complex"/>
    <property type="evidence" value="ECO:0007669"/>
    <property type="project" value="TreeGrafter"/>
</dbReference>
<dbReference type="GO" id="GO:0006355">
    <property type="term" value="P:regulation of DNA-templated transcription"/>
    <property type="evidence" value="ECO:0007669"/>
    <property type="project" value="InterPro"/>
</dbReference>
<dbReference type="SUPFAM" id="SSF46894">
    <property type="entry name" value="C-terminal effector domain of the bipartite response regulators"/>
    <property type="match status" value="1"/>
</dbReference>
<evidence type="ECO:0000259" key="8">
    <source>
        <dbReference type="PROSITE" id="PS50110"/>
    </source>
</evidence>
<dbReference type="Gene3D" id="6.10.250.690">
    <property type="match status" value="1"/>
</dbReference>
<sequence length="236" mass="26383">MSVEIKTGAHILVVDDDLRLLRLLQRYLTEQGFRVSIASSAKEARTILLAVYPDALVVDVTMPGENGLEFTESLRKEGFHFPILLLTARGEPQDRIAGLEAGADDYLGKPFEPKELMLRLKLHIKRVSTPSPNEPSGPVKLGTLEYDPQRSLLKDKNNNFIHLTSGEAALLSLLTWHANEVLSRESIARALSLDDIGERAVDVQITRLRRRLEKDPREPQFLQTVRGKGYVLKPGG</sequence>
<dbReference type="InterPro" id="IPR011006">
    <property type="entry name" value="CheY-like_superfamily"/>
</dbReference>
<evidence type="ECO:0000313" key="10">
    <source>
        <dbReference type="EMBL" id="QNT78842.1"/>
    </source>
</evidence>
<dbReference type="CDD" id="cd00383">
    <property type="entry name" value="trans_reg_C"/>
    <property type="match status" value="1"/>
</dbReference>
<keyword evidence="4 7" id="KW-0238">DNA-binding</keyword>
<dbReference type="PANTHER" id="PTHR48111:SF4">
    <property type="entry name" value="DNA-BINDING DUAL TRANSCRIPTIONAL REGULATOR OMPR"/>
    <property type="match status" value="1"/>
</dbReference>
<dbReference type="GO" id="GO:0000156">
    <property type="term" value="F:phosphorelay response regulator activity"/>
    <property type="evidence" value="ECO:0007669"/>
    <property type="project" value="TreeGrafter"/>
</dbReference>
<dbReference type="KEGG" id="ebla:JGUZn3_16200"/>
<feature type="DNA-binding region" description="OmpR/PhoB-type" evidence="7">
    <location>
        <begin position="136"/>
        <end position="234"/>
    </location>
</feature>
<dbReference type="Gene3D" id="1.10.10.10">
    <property type="entry name" value="Winged helix-like DNA-binding domain superfamily/Winged helix DNA-binding domain"/>
    <property type="match status" value="1"/>
</dbReference>
<dbReference type="PROSITE" id="PS50110">
    <property type="entry name" value="RESPONSE_REGULATORY"/>
    <property type="match status" value="1"/>
</dbReference>
<dbReference type="Pfam" id="PF00486">
    <property type="entry name" value="Trans_reg_C"/>
    <property type="match status" value="1"/>
</dbReference>
<keyword evidence="1 6" id="KW-0597">Phosphoprotein</keyword>
<feature type="domain" description="OmpR/PhoB-type" evidence="9">
    <location>
        <begin position="136"/>
        <end position="234"/>
    </location>
</feature>
<proteinExistence type="predicted"/>
<dbReference type="GO" id="GO:0000976">
    <property type="term" value="F:transcription cis-regulatory region binding"/>
    <property type="evidence" value="ECO:0007669"/>
    <property type="project" value="TreeGrafter"/>
</dbReference>
<feature type="modified residue" description="4-aspartylphosphate" evidence="6">
    <location>
        <position position="59"/>
    </location>
</feature>
<dbReference type="SMART" id="SM00448">
    <property type="entry name" value="REC"/>
    <property type="match status" value="1"/>
</dbReference>
<dbReference type="PANTHER" id="PTHR48111">
    <property type="entry name" value="REGULATOR OF RPOS"/>
    <property type="match status" value="1"/>
</dbReference>
<dbReference type="SUPFAM" id="SSF52172">
    <property type="entry name" value="CheY-like"/>
    <property type="match status" value="1"/>
</dbReference>
<evidence type="ECO:0000259" key="9">
    <source>
        <dbReference type="PROSITE" id="PS51755"/>
    </source>
</evidence>
<dbReference type="InterPro" id="IPR001789">
    <property type="entry name" value="Sig_transdc_resp-reg_receiver"/>
</dbReference>
<name>A0A7H1NST2_9PROT</name>
<accession>A0A7H1NST2</accession>
<dbReference type="InterPro" id="IPR001867">
    <property type="entry name" value="OmpR/PhoB-type_DNA-bd"/>
</dbReference>
<keyword evidence="2" id="KW-0902">Two-component regulatory system</keyword>
<dbReference type="RefSeq" id="WP_203413069.1">
    <property type="nucleotide sequence ID" value="NZ_CP060244.1"/>
</dbReference>
<dbReference type="Proteomes" id="UP000516349">
    <property type="component" value="Chromosome"/>
</dbReference>
<reference evidence="10 11" key="1">
    <citation type="submission" date="2020-08" db="EMBL/GenBank/DDBJ databases">
        <title>Complete genome sequence of Entomobacter blattae G55GP.</title>
        <authorList>
            <person name="Poehlein A."/>
            <person name="Guzman J."/>
            <person name="Daniel R."/>
            <person name="Vilcinskas A."/>
        </authorList>
    </citation>
    <scope>NUCLEOTIDE SEQUENCE [LARGE SCALE GENOMIC DNA]</scope>
    <source>
        <strain evidence="10 11">G55GP</strain>
    </source>
</reference>
<feature type="domain" description="Response regulatory" evidence="8">
    <location>
        <begin position="10"/>
        <end position="124"/>
    </location>
</feature>
<protein>
    <submittedName>
        <fullName evidence="10">Transcriptional regulatory protein OmpR</fullName>
    </submittedName>
</protein>
<dbReference type="CDD" id="cd17574">
    <property type="entry name" value="REC_OmpR"/>
    <property type="match status" value="1"/>
</dbReference>
<dbReference type="EMBL" id="CP060244">
    <property type="protein sequence ID" value="QNT78842.1"/>
    <property type="molecule type" value="Genomic_DNA"/>
</dbReference>
<organism evidence="10 11">
    <name type="scientific">Entomobacter blattae</name>
    <dbReference type="NCBI Taxonomy" id="2762277"/>
    <lineage>
        <taxon>Bacteria</taxon>
        <taxon>Pseudomonadati</taxon>
        <taxon>Pseudomonadota</taxon>
        <taxon>Alphaproteobacteria</taxon>
        <taxon>Acetobacterales</taxon>
        <taxon>Acetobacteraceae</taxon>
        <taxon>Entomobacter</taxon>
    </lineage>
</organism>
<evidence type="ECO:0000256" key="4">
    <source>
        <dbReference type="ARBA" id="ARBA00023125"/>
    </source>
</evidence>